<protein>
    <submittedName>
        <fullName evidence="4">Glycosyltransferase</fullName>
    </submittedName>
</protein>
<dbReference type="KEGG" id="cac:CA_C3070"/>
<proteinExistence type="predicted"/>
<dbReference type="RefSeq" id="WP_010966351.1">
    <property type="nucleotide sequence ID" value="NC_003030.1"/>
</dbReference>
<reference evidence="4 5" key="1">
    <citation type="journal article" date="2001" name="J. Bacteriol.">
        <title>Genome sequence and comparative analysis of the solvent-producing bacterium Clostridium acetobutylicum.</title>
        <authorList>
            <person name="Nolling J."/>
            <person name="Breton G."/>
            <person name="Omelchenko M.V."/>
            <person name="Makarova K.S."/>
            <person name="Zeng Q."/>
            <person name="Gibson R."/>
            <person name="Lee H.M."/>
            <person name="Dubois J."/>
            <person name="Qiu D."/>
            <person name="Hitti J."/>
            <person name="Wolf Y.I."/>
            <person name="Tatusov R.L."/>
            <person name="Sabathe F."/>
            <person name="Doucette-Stamm L."/>
            <person name="Soucaille P."/>
            <person name="Daly M.J."/>
            <person name="Bennett G.N."/>
            <person name="Koonin E.V."/>
            <person name="Smith D.R."/>
        </authorList>
    </citation>
    <scope>NUCLEOTIDE SEQUENCE [LARGE SCALE GENOMIC DNA]</scope>
    <source>
        <strain evidence="5">ATCC 824 / DSM 792 / JCM 1419 / LMG 5710 / VKM B-1787</strain>
    </source>
</reference>
<dbReference type="Pfam" id="PF13439">
    <property type="entry name" value="Glyco_transf_4"/>
    <property type="match status" value="1"/>
</dbReference>
<dbReference type="InterPro" id="IPR028098">
    <property type="entry name" value="Glyco_trans_4-like_N"/>
</dbReference>
<dbReference type="GeneID" id="44999557"/>
<dbReference type="OrthoDB" id="9797829at2"/>
<dbReference type="CDD" id="cd03809">
    <property type="entry name" value="GT4_MtfB-like"/>
    <property type="match status" value="1"/>
</dbReference>
<name>Q97EN8_CLOAB</name>
<feature type="domain" description="Glycosyl transferase family 1" evidence="2">
    <location>
        <begin position="191"/>
        <end position="333"/>
    </location>
</feature>
<dbReference type="Gene3D" id="3.40.50.2000">
    <property type="entry name" value="Glycogen Phosphorylase B"/>
    <property type="match status" value="2"/>
</dbReference>
<dbReference type="PATRIC" id="fig|272562.8.peg.3253"/>
<dbReference type="PANTHER" id="PTHR46401:SF2">
    <property type="entry name" value="GLYCOSYLTRANSFERASE WBBK-RELATED"/>
    <property type="match status" value="1"/>
</dbReference>
<dbReference type="InterPro" id="IPR001296">
    <property type="entry name" value="Glyco_trans_1"/>
</dbReference>
<evidence type="ECO:0000313" key="5">
    <source>
        <dbReference type="Proteomes" id="UP000000814"/>
    </source>
</evidence>
<dbReference type="Pfam" id="PF00534">
    <property type="entry name" value="Glycos_transf_1"/>
    <property type="match status" value="1"/>
</dbReference>
<gene>
    <name evidence="4" type="ordered locus">CA_C3070</name>
</gene>
<dbReference type="CAZy" id="GT4">
    <property type="family name" value="Glycosyltransferase Family 4"/>
</dbReference>
<feature type="domain" description="Glycosyltransferase subfamily 4-like N-terminal" evidence="3">
    <location>
        <begin position="20"/>
        <end position="176"/>
    </location>
</feature>
<dbReference type="GO" id="GO:0016757">
    <property type="term" value="F:glycosyltransferase activity"/>
    <property type="evidence" value="ECO:0007669"/>
    <property type="project" value="InterPro"/>
</dbReference>
<evidence type="ECO:0000313" key="4">
    <source>
        <dbReference type="EMBL" id="AAK81010.1"/>
    </source>
</evidence>
<dbReference type="EMBL" id="AE001437">
    <property type="protein sequence ID" value="AAK81010.1"/>
    <property type="molecule type" value="Genomic_DNA"/>
</dbReference>
<sequence length="370" mass="43294">MTQNLRVIIDARMVNKHLHGIARYTYEIIKHMSYEDNVEMILLVNDLEEASKIFGQFNNIKFKRMRSKFLSIFEQIELPMIVNKYKNMAIFHSPSFVASPFIKCKMIMTIHDLNHLKFPQYYTPFHKYYYKYIVKKCALKSKKILTVSEFSKEEIFKWIKCDRDKIKVTYNGIDPKFHVISDAEKLKKIKEKYKLPDRFILYIGNLKPHKNVETLVKAMRFIDGKVKLVINGTINKSISEILDKFNLLEKVKFIGYVNEDELPLLYNLASVFVFPSLYEGFGLPPLEAAVCGCKVIISDISSLSEIMSDYGVKVNPLDSKGMAREIKKILENSSIDICNKEKETFVQKYSWNKTSSKTLEIYKEINKEFL</sequence>
<dbReference type="DNASU" id="1119253"/>
<dbReference type="STRING" id="272562.CA_C3070"/>
<keyword evidence="5" id="KW-1185">Reference proteome</keyword>
<dbReference type="SUPFAM" id="SSF53756">
    <property type="entry name" value="UDP-Glycosyltransferase/glycogen phosphorylase"/>
    <property type="match status" value="1"/>
</dbReference>
<accession>Q97EN8</accession>
<keyword evidence="1" id="KW-0808">Transferase</keyword>
<dbReference type="AlphaFoldDB" id="Q97EN8"/>
<dbReference type="HOGENOM" id="CLU_009583_27_5_9"/>
<organism evidence="4 5">
    <name type="scientific">Clostridium acetobutylicum (strain ATCC 824 / DSM 792 / JCM 1419 / IAM 19013 / LMG 5710 / NBRC 13948 / NRRL B-527 / VKM B-1787 / 2291 / W)</name>
    <dbReference type="NCBI Taxonomy" id="272562"/>
    <lineage>
        <taxon>Bacteria</taxon>
        <taxon>Bacillati</taxon>
        <taxon>Bacillota</taxon>
        <taxon>Clostridia</taxon>
        <taxon>Eubacteriales</taxon>
        <taxon>Clostridiaceae</taxon>
        <taxon>Clostridium</taxon>
    </lineage>
</organism>
<evidence type="ECO:0000256" key="1">
    <source>
        <dbReference type="ARBA" id="ARBA00022679"/>
    </source>
</evidence>
<dbReference type="PANTHER" id="PTHR46401">
    <property type="entry name" value="GLYCOSYLTRANSFERASE WBBK-RELATED"/>
    <property type="match status" value="1"/>
</dbReference>
<dbReference type="Proteomes" id="UP000000814">
    <property type="component" value="Chromosome"/>
</dbReference>
<dbReference type="GO" id="GO:0009103">
    <property type="term" value="P:lipopolysaccharide biosynthetic process"/>
    <property type="evidence" value="ECO:0007669"/>
    <property type="project" value="TreeGrafter"/>
</dbReference>
<evidence type="ECO:0000259" key="2">
    <source>
        <dbReference type="Pfam" id="PF00534"/>
    </source>
</evidence>
<evidence type="ECO:0000259" key="3">
    <source>
        <dbReference type="Pfam" id="PF13439"/>
    </source>
</evidence>
<dbReference type="eggNOG" id="COG0438">
    <property type="taxonomic scope" value="Bacteria"/>
</dbReference>
<dbReference type="PIR" id="G97277">
    <property type="entry name" value="G97277"/>
</dbReference>